<sequence length="42" mass="4690">MVSEVTNFTSASLPNPSETFLINWISSTVKSVDQWDEILESS</sequence>
<organism evidence="1 2">
    <name type="scientific">Coleofasciculus chthonoplastes PCC 7420</name>
    <dbReference type="NCBI Taxonomy" id="118168"/>
    <lineage>
        <taxon>Bacteria</taxon>
        <taxon>Bacillati</taxon>
        <taxon>Cyanobacteriota</taxon>
        <taxon>Cyanophyceae</taxon>
        <taxon>Coleofasciculales</taxon>
        <taxon>Coleofasciculaceae</taxon>
        <taxon>Coleofasciculus</taxon>
    </lineage>
</organism>
<evidence type="ECO:0000313" key="2">
    <source>
        <dbReference type="Proteomes" id="UP000003835"/>
    </source>
</evidence>
<gene>
    <name evidence="1" type="ORF">MC7420_40</name>
</gene>
<reference evidence="1 2" key="1">
    <citation type="submission" date="2008-07" db="EMBL/GenBank/DDBJ databases">
        <authorList>
            <person name="Tandeau de Marsac N."/>
            <person name="Ferriera S."/>
            <person name="Johnson J."/>
            <person name="Kravitz S."/>
            <person name="Beeson K."/>
            <person name="Sutton G."/>
            <person name="Rogers Y.-H."/>
            <person name="Friedman R."/>
            <person name="Frazier M."/>
            <person name="Venter J.C."/>
        </authorList>
    </citation>
    <scope>NUCLEOTIDE SEQUENCE [LARGE SCALE GENOMIC DNA]</scope>
    <source>
        <strain evidence="1 2">PCC 7420</strain>
    </source>
</reference>
<dbReference type="Proteomes" id="UP000003835">
    <property type="component" value="Unassembled WGS sequence"/>
</dbReference>
<accession>B4W2W3</accession>
<evidence type="ECO:0000313" key="1">
    <source>
        <dbReference type="EMBL" id="EDX71474.1"/>
    </source>
</evidence>
<dbReference type="STRING" id="118168.MC7420_40"/>
<name>B4W2W3_9CYAN</name>
<keyword evidence="2" id="KW-1185">Reference proteome</keyword>
<dbReference type="EMBL" id="DS989872">
    <property type="protein sequence ID" value="EDX71474.1"/>
    <property type="molecule type" value="Genomic_DNA"/>
</dbReference>
<proteinExistence type="predicted"/>
<protein>
    <submittedName>
        <fullName evidence="1">Uncharacterized protein</fullName>
    </submittedName>
</protein>
<dbReference type="HOGENOM" id="CLU_3249953_0_0_3"/>
<dbReference type="AlphaFoldDB" id="B4W2W3"/>